<dbReference type="Proteomes" id="UP000436006">
    <property type="component" value="Unassembled WGS sequence"/>
</dbReference>
<dbReference type="Gene3D" id="3.30.70.100">
    <property type="match status" value="1"/>
</dbReference>
<gene>
    <name evidence="2" type="ORF">GO755_14030</name>
</gene>
<comment type="caution">
    <text evidence="2">The sequence shown here is derived from an EMBL/GenBank/DDBJ whole genome shotgun (WGS) entry which is preliminary data.</text>
</comment>
<dbReference type="AlphaFoldDB" id="A0A7K1SC69"/>
<dbReference type="InterPro" id="IPR007138">
    <property type="entry name" value="ABM_dom"/>
</dbReference>
<proteinExistence type="predicted"/>
<evidence type="ECO:0000313" key="3">
    <source>
        <dbReference type="Proteomes" id="UP000436006"/>
    </source>
</evidence>
<keyword evidence="2" id="KW-0503">Monooxygenase</keyword>
<dbReference type="InterPro" id="IPR011008">
    <property type="entry name" value="Dimeric_a/b-barrel"/>
</dbReference>
<keyword evidence="3" id="KW-1185">Reference proteome</keyword>
<evidence type="ECO:0000313" key="2">
    <source>
        <dbReference type="EMBL" id="MVM31156.1"/>
    </source>
</evidence>
<dbReference type="InterPro" id="IPR050744">
    <property type="entry name" value="AI-2_Isomerase_LsrG"/>
</dbReference>
<dbReference type="RefSeq" id="WP_157585744.1">
    <property type="nucleotide sequence ID" value="NZ_WPIN01000004.1"/>
</dbReference>
<dbReference type="SUPFAM" id="SSF54909">
    <property type="entry name" value="Dimeric alpha+beta barrel"/>
    <property type="match status" value="1"/>
</dbReference>
<dbReference type="EMBL" id="WPIN01000004">
    <property type="protein sequence ID" value="MVM31156.1"/>
    <property type="molecule type" value="Genomic_DNA"/>
</dbReference>
<feature type="domain" description="ABM" evidence="1">
    <location>
        <begin position="6"/>
        <end position="95"/>
    </location>
</feature>
<reference evidence="2 3" key="1">
    <citation type="submission" date="2019-12" db="EMBL/GenBank/DDBJ databases">
        <title>Spirosoma sp. HMF4905 genome sequencing and assembly.</title>
        <authorList>
            <person name="Kang H."/>
            <person name="Cha I."/>
            <person name="Kim H."/>
            <person name="Joh K."/>
        </authorList>
    </citation>
    <scope>NUCLEOTIDE SEQUENCE [LARGE SCALE GENOMIC DNA]</scope>
    <source>
        <strain evidence="2 3">HMF4905</strain>
    </source>
</reference>
<dbReference type="GO" id="GO:0005829">
    <property type="term" value="C:cytosol"/>
    <property type="evidence" value="ECO:0007669"/>
    <property type="project" value="TreeGrafter"/>
</dbReference>
<dbReference type="PROSITE" id="PS51725">
    <property type="entry name" value="ABM"/>
    <property type="match status" value="1"/>
</dbReference>
<sequence length="107" mass="12048">MNGGVINTIAEWRTKDGQLETVLKLLADVAEKSTEEEGNLFYTVYQSYAAPNTLFLVEGYKDETALDKHRDSAHFQGIVVEKIVPLLESRTVVRVSALNLDDFKKDE</sequence>
<evidence type="ECO:0000259" key="1">
    <source>
        <dbReference type="PROSITE" id="PS51725"/>
    </source>
</evidence>
<dbReference type="PANTHER" id="PTHR33336">
    <property type="entry name" value="QUINOL MONOOXYGENASE YGIN-RELATED"/>
    <property type="match status" value="1"/>
</dbReference>
<name>A0A7K1SC69_9BACT</name>
<protein>
    <submittedName>
        <fullName evidence="2">Antibiotic biosynthesis monooxygenase</fullName>
    </submittedName>
</protein>
<accession>A0A7K1SC69</accession>
<dbReference type="Pfam" id="PF03992">
    <property type="entry name" value="ABM"/>
    <property type="match status" value="1"/>
</dbReference>
<dbReference type="GO" id="GO:0004497">
    <property type="term" value="F:monooxygenase activity"/>
    <property type="evidence" value="ECO:0007669"/>
    <property type="project" value="UniProtKB-KW"/>
</dbReference>
<dbReference type="PANTHER" id="PTHR33336:SF3">
    <property type="entry name" value="ABM DOMAIN-CONTAINING PROTEIN"/>
    <property type="match status" value="1"/>
</dbReference>
<keyword evidence="2" id="KW-0560">Oxidoreductase</keyword>
<organism evidence="2 3">
    <name type="scientific">Spirosoma arboris</name>
    <dbReference type="NCBI Taxonomy" id="2682092"/>
    <lineage>
        <taxon>Bacteria</taxon>
        <taxon>Pseudomonadati</taxon>
        <taxon>Bacteroidota</taxon>
        <taxon>Cytophagia</taxon>
        <taxon>Cytophagales</taxon>
        <taxon>Cytophagaceae</taxon>
        <taxon>Spirosoma</taxon>
    </lineage>
</organism>